<dbReference type="EMBL" id="LAZR01028293">
    <property type="protein sequence ID" value="KKL63054.1"/>
    <property type="molecule type" value="Genomic_DNA"/>
</dbReference>
<dbReference type="AlphaFoldDB" id="A0A0F9DMV7"/>
<evidence type="ECO:0000313" key="1">
    <source>
        <dbReference type="EMBL" id="KKL63054.1"/>
    </source>
</evidence>
<feature type="non-terminal residue" evidence="1">
    <location>
        <position position="90"/>
    </location>
</feature>
<sequence>MVVLVVCLATVGVVQAAGWTTLDYPGAEWTNLRDIDGSNFVGRCSVGGVHLGALLFTGSIDEVRDWNFGFGGLPGDYEAYITWRAQGRNV</sequence>
<proteinExistence type="predicted"/>
<gene>
    <name evidence="1" type="ORF">LCGC14_2178950</name>
</gene>
<accession>A0A0F9DMV7</accession>
<comment type="caution">
    <text evidence="1">The sequence shown here is derived from an EMBL/GenBank/DDBJ whole genome shotgun (WGS) entry which is preliminary data.</text>
</comment>
<reference evidence="1" key="1">
    <citation type="journal article" date="2015" name="Nature">
        <title>Complex archaea that bridge the gap between prokaryotes and eukaryotes.</title>
        <authorList>
            <person name="Spang A."/>
            <person name="Saw J.H."/>
            <person name="Jorgensen S.L."/>
            <person name="Zaremba-Niedzwiedzka K."/>
            <person name="Martijn J."/>
            <person name="Lind A.E."/>
            <person name="van Eijk R."/>
            <person name="Schleper C."/>
            <person name="Guy L."/>
            <person name="Ettema T.J."/>
        </authorList>
    </citation>
    <scope>NUCLEOTIDE SEQUENCE</scope>
</reference>
<name>A0A0F9DMV7_9ZZZZ</name>
<protein>
    <submittedName>
        <fullName evidence="1">Uncharacterized protein</fullName>
    </submittedName>
</protein>
<organism evidence="1">
    <name type="scientific">marine sediment metagenome</name>
    <dbReference type="NCBI Taxonomy" id="412755"/>
    <lineage>
        <taxon>unclassified sequences</taxon>
        <taxon>metagenomes</taxon>
        <taxon>ecological metagenomes</taxon>
    </lineage>
</organism>